<dbReference type="InterPro" id="IPR007893">
    <property type="entry name" value="Spore_coat_U/FanG"/>
</dbReference>
<dbReference type="EMBL" id="PRDL01000001">
    <property type="protein sequence ID" value="MBE8716500.1"/>
    <property type="molecule type" value="Genomic_DNA"/>
</dbReference>
<dbReference type="InterPro" id="IPR053167">
    <property type="entry name" value="Spore_coat_component"/>
</dbReference>
<dbReference type="RefSeq" id="WP_193907635.1">
    <property type="nucleotide sequence ID" value="NZ_PRDL01000001.1"/>
</dbReference>
<feature type="domain" description="Spore coat protein U/FanG" evidence="2">
    <location>
        <begin position="33"/>
        <end position="177"/>
    </location>
</feature>
<feature type="chain" id="PRO_5037942155" evidence="1">
    <location>
        <begin position="28"/>
        <end position="181"/>
    </location>
</feature>
<organism evidence="3 4">
    <name type="scientific">Cellvibrio polysaccharolyticus</name>
    <dbReference type="NCBI Taxonomy" id="2082724"/>
    <lineage>
        <taxon>Bacteria</taxon>
        <taxon>Pseudomonadati</taxon>
        <taxon>Pseudomonadota</taxon>
        <taxon>Gammaproteobacteria</taxon>
        <taxon>Cellvibrionales</taxon>
        <taxon>Cellvibrionaceae</taxon>
        <taxon>Cellvibrio</taxon>
    </lineage>
</organism>
<dbReference type="Proteomes" id="UP000652567">
    <property type="component" value="Unassembled WGS sequence"/>
</dbReference>
<gene>
    <name evidence="3" type="ORF">C4F51_04780</name>
</gene>
<accession>A0A928V0B7</accession>
<reference evidence="3" key="1">
    <citation type="submission" date="2018-07" db="EMBL/GenBank/DDBJ databases">
        <title>Genome assembly of strain Ka43.</title>
        <authorList>
            <person name="Kukolya J."/>
            <person name="Nagy I."/>
            <person name="Horvath B."/>
            <person name="Toth A."/>
        </authorList>
    </citation>
    <scope>NUCLEOTIDE SEQUENCE</scope>
    <source>
        <strain evidence="3">KB43</strain>
    </source>
</reference>
<evidence type="ECO:0000313" key="4">
    <source>
        <dbReference type="Proteomes" id="UP000652567"/>
    </source>
</evidence>
<comment type="caution">
    <text evidence="3">The sequence shown here is derived from an EMBL/GenBank/DDBJ whole genome shotgun (WGS) entry which is preliminary data.</text>
</comment>
<proteinExistence type="predicted"/>
<name>A0A928V0B7_9GAMM</name>
<keyword evidence="1" id="KW-0732">Signal</keyword>
<dbReference type="AlphaFoldDB" id="A0A928V0B7"/>
<dbReference type="Pfam" id="PF05229">
    <property type="entry name" value="SCPU"/>
    <property type="match status" value="1"/>
</dbReference>
<evidence type="ECO:0000313" key="3">
    <source>
        <dbReference type="EMBL" id="MBE8716500.1"/>
    </source>
</evidence>
<evidence type="ECO:0000259" key="2">
    <source>
        <dbReference type="Pfam" id="PF05229"/>
    </source>
</evidence>
<dbReference type="SMART" id="SM00972">
    <property type="entry name" value="SCPU"/>
    <property type="match status" value="1"/>
</dbReference>
<dbReference type="PANTHER" id="PTHR37089">
    <property type="entry name" value="PROTEIN U-RELATED"/>
    <property type="match status" value="1"/>
</dbReference>
<keyword evidence="4" id="KW-1185">Reference proteome</keyword>
<feature type="signal peptide" evidence="1">
    <location>
        <begin position="1"/>
        <end position="27"/>
    </location>
</feature>
<evidence type="ECO:0000256" key="1">
    <source>
        <dbReference type="SAM" id="SignalP"/>
    </source>
</evidence>
<protein>
    <submittedName>
        <fullName evidence="3">SCPU domain-containing protein</fullName>
    </submittedName>
</protein>
<sequence>MNMRKNIFSLLGFSILTAALLPSFASAATVNGILNVQAVVGSGCQVNATNVTNGAINYGTLNFGSIYSLGAQHVDAETTGANQGSITVECSAGTSYNIMLGPGQHFQSATRAMSSGGATLLNYGLFQDPQRQLEWTPNSAIPFTAASTAPTVHHVYGRIPGGQGSVQPGTYTDQVAVVVNW</sequence>